<protein>
    <submittedName>
        <fullName evidence="3">Mobilization protein</fullName>
    </submittedName>
</protein>
<evidence type="ECO:0000256" key="2">
    <source>
        <dbReference type="SAM" id="Coils"/>
    </source>
</evidence>
<proteinExistence type="inferred from homology"/>
<comment type="caution">
    <text evidence="3">The sequence shown here is derived from an EMBL/GenBank/DDBJ whole genome shotgun (WGS) entry which is preliminary data.</text>
</comment>
<gene>
    <name evidence="3" type="ORF">DWZ31_03745</name>
</gene>
<name>A0A3R6P6V3_9FIRM</name>
<sequence length="454" mass="52878">MGNVSYSAHISNGKSAITSKSKLLGVAKHNLRKYKSPEYSSDNILLLRGTEDLYQDVKNVYHQEFDEAVQQYNQKQKRADRRIEDYFEHVANLNQDMAVEIIFQCGDKEFWEEHTDKKEKMYNVYAYLLSTMERFLPNFKVANAVIHFDEASPHMHVVGVPVWEGAKKGLAKKVSKRNVFTPESLSVILQDKLREEAGSCFKFNVKEELAEKKLGRNHDLSVMEYKVVKETERLEELQEQVKDSDLDLFAKKLAYKEVSKTQKEKLDEINKDISSKEAQAEELDYQITIMKSQLYEYEEEASKLEKFKESLSNLKQYIASYMPLSPLIEEYANAVEGKREIQAGNSFRGLLTALGELLNSFKELIVDGICWFPRLMRWQTSKGEVAPVFSDYRNEGYNYRLVAYQNLVTKEQYSVESVQEEIKAENRVGTLEQLERRIEETEVLVRKLHKDKMR</sequence>
<dbReference type="CDD" id="cd17242">
    <property type="entry name" value="MobM_relaxase"/>
    <property type="match status" value="1"/>
</dbReference>
<dbReference type="RefSeq" id="WP_117467251.1">
    <property type="nucleotide sequence ID" value="NZ_QRQN01000003.1"/>
</dbReference>
<feature type="coiled-coil region" evidence="2">
    <location>
        <begin position="220"/>
        <end position="286"/>
    </location>
</feature>
<reference evidence="3 4" key="1">
    <citation type="submission" date="2018-08" db="EMBL/GenBank/DDBJ databases">
        <title>A genome reference for cultivated species of the human gut microbiota.</title>
        <authorList>
            <person name="Zou Y."/>
            <person name="Xue W."/>
            <person name="Luo G."/>
        </authorList>
    </citation>
    <scope>NUCLEOTIDE SEQUENCE [LARGE SCALE GENOMIC DNA]</scope>
    <source>
        <strain evidence="3 4">AF31-21AC</strain>
    </source>
</reference>
<accession>A0A3R6P6V3</accession>
<dbReference type="GO" id="GO:0006310">
    <property type="term" value="P:DNA recombination"/>
    <property type="evidence" value="ECO:0007669"/>
    <property type="project" value="InterPro"/>
</dbReference>
<comment type="similarity">
    <text evidence="1">Belongs to the plasmid mobilization pre family.</text>
</comment>
<keyword evidence="2" id="KW-0175">Coiled coil</keyword>
<dbReference type="InterPro" id="IPR001668">
    <property type="entry name" value="Mob_Pre"/>
</dbReference>
<evidence type="ECO:0000313" key="4">
    <source>
        <dbReference type="Proteomes" id="UP000283586"/>
    </source>
</evidence>
<evidence type="ECO:0000313" key="3">
    <source>
        <dbReference type="EMBL" id="RHN11172.1"/>
    </source>
</evidence>
<dbReference type="EMBL" id="QRQN01000003">
    <property type="protein sequence ID" value="RHN11172.1"/>
    <property type="molecule type" value="Genomic_DNA"/>
</dbReference>
<dbReference type="Proteomes" id="UP000283586">
    <property type="component" value="Unassembled WGS sequence"/>
</dbReference>
<organism evidence="3 4">
    <name type="scientific">Roseburia intestinalis</name>
    <dbReference type="NCBI Taxonomy" id="166486"/>
    <lineage>
        <taxon>Bacteria</taxon>
        <taxon>Bacillati</taxon>
        <taxon>Bacillota</taxon>
        <taxon>Clostridia</taxon>
        <taxon>Lachnospirales</taxon>
        <taxon>Lachnospiraceae</taxon>
        <taxon>Roseburia</taxon>
    </lineage>
</organism>
<dbReference type="GO" id="GO:0003677">
    <property type="term" value="F:DNA binding"/>
    <property type="evidence" value="ECO:0007669"/>
    <property type="project" value="InterPro"/>
</dbReference>
<dbReference type="AlphaFoldDB" id="A0A3R6P6V3"/>
<dbReference type="Pfam" id="PF01076">
    <property type="entry name" value="Mob_Pre"/>
    <property type="match status" value="1"/>
</dbReference>
<evidence type="ECO:0000256" key="1">
    <source>
        <dbReference type="ARBA" id="ARBA00010657"/>
    </source>
</evidence>
<dbReference type="Gene3D" id="3.30.930.30">
    <property type="match status" value="1"/>
</dbReference>